<dbReference type="PANTHER" id="PTHR43507">
    <property type="entry name" value="NADH-UBIQUINONE OXIDOREDUCTASE CHAIN 4"/>
    <property type="match status" value="1"/>
</dbReference>
<evidence type="ECO:0000256" key="12">
    <source>
        <dbReference type="ARBA" id="ARBA00023027"/>
    </source>
</evidence>
<feature type="transmembrane region" description="Helical" evidence="17">
    <location>
        <begin position="376"/>
        <end position="409"/>
    </location>
</feature>
<accession>A0A067YFR3</accession>
<comment type="similarity">
    <text evidence="3 17">Belongs to the complex I subunit 4 family.</text>
</comment>
<protein>
    <recommendedName>
        <fullName evidence="5 17">NADH-ubiquinone oxidoreductase chain 4</fullName>
        <ecNumber evidence="4 17">7.1.1.2</ecNumber>
    </recommendedName>
</protein>
<dbReference type="GO" id="GO:0048039">
    <property type="term" value="F:ubiquinone binding"/>
    <property type="evidence" value="ECO:0007669"/>
    <property type="project" value="TreeGrafter"/>
</dbReference>
<evidence type="ECO:0000256" key="8">
    <source>
        <dbReference type="ARBA" id="ARBA00022692"/>
    </source>
</evidence>
<dbReference type="GO" id="GO:0015990">
    <property type="term" value="P:electron transport coupled proton transport"/>
    <property type="evidence" value="ECO:0007669"/>
    <property type="project" value="TreeGrafter"/>
</dbReference>
<dbReference type="EC" id="7.1.1.2" evidence="4 17"/>
<dbReference type="GO" id="GO:0042773">
    <property type="term" value="P:ATP synthesis coupled electron transport"/>
    <property type="evidence" value="ECO:0007669"/>
    <property type="project" value="InterPro"/>
</dbReference>
<feature type="domain" description="NADH:ubiquinone oxidoreductase chain 4 N-terminal" evidence="19">
    <location>
        <begin position="1"/>
        <end position="106"/>
    </location>
</feature>
<evidence type="ECO:0000256" key="5">
    <source>
        <dbReference type="ARBA" id="ARBA00021006"/>
    </source>
</evidence>
<evidence type="ECO:0000256" key="2">
    <source>
        <dbReference type="ARBA" id="ARBA00004225"/>
    </source>
</evidence>
<evidence type="ECO:0000256" key="1">
    <source>
        <dbReference type="ARBA" id="ARBA00003257"/>
    </source>
</evidence>
<evidence type="ECO:0000256" key="9">
    <source>
        <dbReference type="ARBA" id="ARBA00022967"/>
    </source>
</evidence>
<feature type="transmembrane region" description="Helical" evidence="17">
    <location>
        <begin position="281"/>
        <end position="300"/>
    </location>
</feature>
<keyword evidence="15 17" id="KW-0472">Membrane</keyword>
<feature type="transmembrane region" description="Helical" evidence="17">
    <location>
        <begin position="429"/>
        <end position="448"/>
    </location>
</feature>
<keyword evidence="7 17" id="KW-0679">Respiratory chain</keyword>
<evidence type="ECO:0000259" key="18">
    <source>
        <dbReference type="Pfam" id="PF00361"/>
    </source>
</evidence>
<evidence type="ECO:0000256" key="11">
    <source>
        <dbReference type="ARBA" id="ARBA00022989"/>
    </source>
</evidence>
<dbReference type="PANTHER" id="PTHR43507:SF20">
    <property type="entry name" value="NADH-UBIQUINONE OXIDOREDUCTASE CHAIN 4"/>
    <property type="match status" value="1"/>
</dbReference>
<keyword evidence="11 17" id="KW-1133">Transmembrane helix</keyword>
<feature type="transmembrane region" description="Helical" evidence="17">
    <location>
        <begin position="255"/>
        <end position="275"/>
    </location>
</feature>
<evidence type="ECO:0000256" key="4">
    <source>
        <dbReference type="ARBA" id="ARBA00012944"/>
    </source>
</evidence>
<gene>
    <name evidence="20" type="primary">ND4</name>
</gene>
<dbReference type="EMBL" id="KF696670">
    <property type="protein sequence ID" value="AHB23659.1"/>
    <property type="molecule type" value="Genomic_DNA"/>
</dbReference>
<keyword evidence="13 17" id="KW-0830">Ubiquinone</keyword>
<dbReference type="InterPro" id="IPR000260">
    <property type="entry name" value="NADH4_N"/>
</dbReference>
<feature type="transmembrane region" description="Helical" evidence="17">
    <location>
        <begin position="188"/>
        <end position="208"/>
    </location>
</feature>
<dbReference type="GO" id="GO:0003954">
    <property type="term" value="F:NADH dehydrogenase activity"/>
    <property type="evidence" value="ECO:0007669"/>
    <property type="project" value="TreeGrafter"/>
</dbReference>
<name>A0A067YFR3_9HYME</name>
<sequence length="449" mass="53325">MLSMVFFFFGMLIMLKFLNKNLLMLWSQNMLFFFMFFYMIFLLNMKFYNYWVFINKNYGVDKISMMLIMLTFWMISLMVLSILSSLSYYYKVFFFQKYLLMFSLIMFFSSLNLINFYVYFEMSLIPILLMILGWGVQPERLNAGVYMMMYTLFSSLPFFILVVLMNLNFLTMNIFLLMKLDLVLMNSFIVYMFLIFIFLIKLPIYLLHLWLPKAHVEAPVFGSMVLAGIMLKLGGYGMIRFIMMFSDLMELNKMLLIFYILMGSLVVSILCLRQIDLKMLIAYSSIVHMGLMVGGLLTNYELSLKSNLSMMIGHGLCSSGLFCLLNLNYKRIGSRMLMMNKSMNYFFINMSLWWFLFCIMNMAAPPSLNLVSEIMLILLIIDLNLIMGIFIFFISLFSGIYSIYMYSYTQHGQNYFFKHMFNFNTIDEFLLMILHWIPMNFFIFNLILI</sequence>
<keyword evidence="6 17" id="KW-0813">Transport</keyword>
<evidence type="ECO:0000256" key="14">
    <source>
        <dbReference type="ARBA" id="ARBA00023128"/>
    </source>
</evidence>
<evidence type="ECO:0000256" key="10">
    <source>
        <dbReference type="ARBA" id="ARBA00022982"/>
    </source>
</evidence>
<feature type="transmembrane region" description="Helical" evidence="17">
    <location>
        <begin position="345"/>
        <end position="364"/>
    </location>
</feature>
<dbReference type="AlphaFoldDB" id="A0A067YFR3"/>
<feature type="transmembrane region" description="Helical" evidence="17">
    <location>
        <begin position="156"/>
        <end position="176"/>
    </location>
</feature>
<keyword evidence="9" id="KW-1278">Translocase</keyword>
<dbReference type="InterPro" id="IPR001750">
    <property type="entry name" value="ND/Mrp_TM"/>
</dbReference>
<keyword evidence="10 17" id="KW-0249">Electron transport</keyword>
<dbReference type="PRINTS" id="PR01437">
    <property type="entry name" value="NUOXDRDTASE4"/>
</dbReference>
<evidence type="ECO:0000256" key="13">
    <source>
        <dbReference type="ARBA" id="ARBA00023075"/>
    </source>
</evidence>
<evidence type="ECO:0000259" key="19">
    <source>
        <dbReference type="Pfam" id="PF01059"/>
    </source>
</evidence>
<dbReference type="GO" id="GO:0008137">
    <property type="term" value="F:NADH dehydrogenase (ubiquinone) activity"/>
    <property type="evidence" value="ECO:0007669"/>
    <property type="project" value="UniProtKB-UniRule"/>
</dbReference>
<evidence type="ECO:0000256" key="7">
    <source>
        <dbReference type="ARBA" id="ARBA00022660"/>
    </source>
</evidence>
<evidence type="ECO:0000256" key="6">
    <source>
        <dbReference type="ARBA" id="ARBA00022448"/>
    </source>
</evidence>
<feature type="transmembrane region" description="Helical" evidence="17">
    <location>
        <begin position="63"/>
        <end position="82"/>
    </location>
</feature>
<feature type="transmembrane region" description="Helical" evidence="17">
    <location>
        <begin position="312"/>
        <end position="329"/>
    </location>
</feature>
<geneLocation type="mitochondrion" evidence="20"/>
<keyword evidence="12 17" id="KW-0520">NAD</keyword>
<organism evidence="20">
    <name type="scientific">Idris sp. MM-2013</name>
    <dbReference type="NCBI Taxonomy" id="1429433"/>
    <lineage>
        <taxon>Eukaryota</taxon>
        <taxon>Metazoa</taxon>
        <taxon>Ecdysozoa</taxon>
        <taxon>Arthropoda</taxon>
        <taxon>Hexapoda</taxon>
        <taxon>Insecta</taxon>
        <taxon>Pterygota</taxon>
        <taxon>Neoptera</taxon>
        <taxon>Endopterygota</taxon>
        <taxon>Hymenoptera</taxon>
        <taxon>Apocrita</taxon>
        <taxon>Proctotrupomorpha</taxon>
        <taxon>Platygastroidea</taxon>
        <taxon>Scelionidae</taxon>
        <taxon>Scelioninae</taxon>
        <taxon>Idris</taxon>
    </lineage>
</organism>
<keyword evidence="14 17" id="KW-0496">Mitochondrion</keyword>
<keyword evidence="8 17" id="KW-0812">Transmembrane</keyword>
<feature type="transmembrane region" description="Helical" evidence="17">
    <location>
        <begin position="30"/>
        <end position="51"/>
    </location>
</feature>
<comment type="catalytic activity">
    <reaction evidence="16 17">
        <text>a ubiquinone + NADH + 5 H(+)(in) = a ubiquinol + NAD(+) + 4 H(+)(out)</text>
        <dbReference type="Rhea" id="RHEA:29091"/>
        <dbReference type="Rhea" id="RHEA-COMP:9565"/>
        <dbReference type="Rhea" id="RHEA-COMP:9566"/>
        <dbReference type="ChEBI" id="CHEBI:15378"/>
        <dbReference type="ChEBI" id="CHEBI:16389"/>
        <dbReference type="ChEBI" id="CHEBI:17976"/>
        <dbReference type="ChEBI" id="CHEBI:57540"/>
        <dbReference type="ChEBI" id="CHEBI:57945"/>
        <dbReference type="EC" id="7.1.1.2"/>
    </reaction>
</comment>
<comment type="subcellular location">
    <subcellularLocation>
        <location evidence="2 17">Mitochondrion membrane</location>
        <topology evidence="2 17">Multi-pass membrane protein</topology>
    </subcellularLocation>
</comment>
<evidence type="ECO:0000256" key="15">
    <source>
        <dbReference type="ARBA" id="ARBA00023136"/>
    </source>
</evidence>
<evidence type="ECO:0000313" key="20">
    <source>
        <dbReference type="EMBL" id="AHB23659.1"/>
    </source>
</evidence>
<feature type="transmembrane region" description="Helical" evidence="17">
    <location>
        <begin position="220"/>
        <end position="243"/>
    </location>
</feature>
<dbReference type="InterPro" id="IPR003918">
    <property type="entry name" value="NADH_UbQ_OxRdtase"/>
</dbReference>
<comment type="function">
    <text evidence="17">Core subunit of the mitochondrial membrane respiratory chain NADH dehydrogenase (Complex I) which catalyzes electron transfer from NADH through the respiratory chain, using ubiquinone as an electron acceptor. Essential for the catalytic activity and assembly of complex I.</text>
</comment>
<dbReference type="Pfam" id="PF01059">
    <property type="entry name" value="Oxidored_q5_N"/>
    <property type="match status" value="1"/>
</dbReference>
<evidence type="ECO:0000256" key="17">
    <source>
        <dbReference type="RuleBase" id="RU003297"/>
    </source>
</evidence>
<reference evidence="20" key="1">
    <citation type="journal article" date="2014" name="Mol. Biol. Rep.">
        <title>Complete mitochondrial genomes of Ceratobaeus sp. and Idris sp. (Hymenoptera: Scelionidae): shared gene rearrangements as potential phylogenetic markers at the tribal level.</title>
        <authorList>
            <person name="Mao M."/>
            <person name="Dowton M."/>
        </authorList>
    </citation>
    <scope>NUCLEOTIDE SEQUENCE</scope>
</reference>
<evidence type="ECO:0000256" key="3">
    <source>
        <dbReference type="ARBA" id="ARBA00009025"/>
    </source>
</evidence>
<dbReference type="GO" id="GO:0031966">
    <property type="term" value="C:mitochondrial membrane"/>
    <property type="evidence" value="ECO:0007669"/>
    <property type="project" value="UniProtKB-SubCell"/>
</dbReference>
<comment type="function">
    <text evidence="1">Core subunit of the mitochondrial membrane respiratory chain NADH dehydrogenase (Complex I) that is believed to belong to the minimal assembly required for catalysis. Complex I functions in the transfer of electrons from NADH to the respiratory chain. The immediate electron acceptor for the enzyme is believed to be ubiquinone.</text>
</comment>
<feature type="domain" description="NADH:quinone oxidoreductase/Mrp antiporter transmembrane" evidence="18">
    <location>
        <begin position="110"/>
        <end position="397"/>
    </location>
</feature>
<feature type="transmembrane region" description="Helical" evidence="17">
    <location>
        <begin position="88"/>
        <end position="109"/>
    </location>
</feature>
<proteinExistence type="inferred from homology"/>
<dbReference type="Pfam" id="PF00361">
    <property type="entry name" value="Proton_antipo_M"/>
    <property type="match status" value="1"/>
</dbReference>
<evidence type="ECO:0000256" key="16">
    <source>
        <dbReference type="ARBA" id="ARBA00049551"/>
    </source>
</evidence>